<dbReference type="AlphaFoldDB" id="A0A8J5BZC9"/>
<sequence length="154" mass="17670">MSGAHWLRAGYLARLVLNIHMCGSYYDLLVNKETSHEHAEVNVQVGDDGDVELRGQDVVIPVILFTGFLSRGRLVTVSLTKNVYYIYYRWLWKEKATRYALFGYTKPKAAFQKVIVTPGEEDDQLATLRCANNHCFLEKVYFLVASALFQCFHI</sequence>
<dbReference type="EMBL" id="JACEEZ010021415">
    <property type="protein sequence ID" value="KAG0713508.1"/>
    <property type="molecule type" value="Genomic_DNA"/>
</dbReference>
<dbReference type="Proteomes" id="UP000770661">
    <property type="component" value="Unassembled WGS sequence"/>
</dbReference>
<name>A0A8J5BZC9_CHIOP</name>
<comment type="caution">
    <text evidence="1">The sequence shown here is derived from an EMBL/GenBank/DDBJ whole genome shotgun (WGS) entry which is preliminary data.</text>
</comment>
<protein>
    <submittedName>
        <fullName evidence="1">Uncharacterized protein</fullName>
    </submittedName>
</protein>
<gene>
    <name evidence="1" type="ORF">GWK47_016094</name>
</gene>
<reference evidence="1" key="1">
    <citation type="submission" date="2020-07" db="EMBL/GenBank/DDBJ databases">
        <title>The High-quality genome of the commercially important snow crab, Chionoecetes opilio.</title>
        <authorList>
            <person name="Jeong J.-H."/>
            <person name="Ryu S."/>
        </authorList>
    </citation>
    <scope>NUCLEOTIDE SEQUENCE</scope>
    <source>
        <strain evidence="1">MADBK_172401_WGS</strain>
        <tissue evidence="1">Digestive gland</tissue>
    </source>
</reference>
<evidence type="ECO:0000313" key="2">
    <source>
        <dbReference type="Proteomes" id="UP000770661"/>
    </source>
</evidence>
<proteinExistence type="predicted"/>
<keyword evidence="2" id="KW-1185">Reference proteome</keyword>
<organism evidence="1 2">
    <name type="scientific">Chionoecetes opilio</name>
    <name type="common">Atlantic snow crab</name>
    <name type="synonym">Cancer opilio</name>
    <dbReference type="NCBI Taxonomy" id="41210"/>
    <lineage>
        <taxon>Eukaryota</taxon>
        <taxon>Metazoa</taxon>
        <taxon>Ecdysozoa</taxon>
        <taxon>Arthropoda</taxon>
        <taxon>Crustacea</taxon>
        <taxon>Multicrustacea</taxon>
        <taxon>Malacostraca</taxon>
        <taxon>Eumalacostraca</taxon>
        <taxon>Eucarida</taxon>
        <taxon>Decapoda</taxon>
        <taxon>Pleocyemata</taxon>
        <taxon>Brachyura</taxon>
        <taxon>Eubrachyura</taxon>
        <taxon>Majoidea</taxon>
        <taxon>Majidae</taxon>
        <taxon>Chionoecetes</taxon>
    </lineage>
</organism>
<evidence type="ECO:0000313" key="1">
    <source>
        <dbReference type="EMBL" id="KAG0713508.1"/>
    </source>
</evidence>
<accession>A0A8J5BZC9</accession>